<feature type="non-terminal residue" evidence="5">
    <location>
        <position position="97"/>
    </location>
</feature>
<dbReference type="InterPro" id="IPR050763">
    <property type="entry name" value="ABC_transporter_ATP-binding"/>
</dbReference>
<evidence type="ECO:0000313" key="6">
    <source>
        <dbReference type="Proteomes" id="UP000248724"/>
    </source>
</evidence>
<dbReference type="PANTHER" id="PTHR42711:SF16">
    <property type="entry name" value="ABC TRANSPORTER ATP-BINDING PROTEIN"/>
    <property type="match status" value="1"/>
</dbReference>
<dbReference type="Proteomes" id="UP000248724">
    <property type="component" value="Unassembled WGS sequence"/>
</dbReference>
<keyword evidence="1" id="KW-0813">Transport</keyword>
<dbReference type="EMBL" id="QHBU01000002">
    <property type="protein sequence ID" value="PZR84355.1"/>
    <property type="molecule type" value="Genomic_DNA"/>
</dbReference>
<feature type="domain" description="ABC transporter" evidence="4">
    <location>
        <begin position="20"/>
        <end position="95"/>
    </location>
</feature>
<evidence type="ECO:0000259" key="4">
    <source>
        <dbReference type="Pfam" id="PF00005"/>
    </source>
</evidence>
<dbReference type="Pfam" id="PF00005">
    <property type="entry name" value="ABC_tran"/>
    <property type="match status" value="1"/>
</dbReference>
<proteinExistence type="predicted"/>
<name>A0A2W5ZMJ5_9BACT</name>
<dbReference type="AlphaFoldDB" id="A0A2W5ZMJ5"/>
<gene>
    <name evidence="5" type="ORF">DLM65_00070</name>
</gene>
<reference evidence="5 6" key="1">
    <citation type="journal article" date="2017" name="Nature">
        <title>Atmospheric trace gases support primary production in Antarctic desert surface soil.</title>
        <authorList>
            <person name="Ji M."/>
            <person name="Greening C."/>
            <person name="Vanwonterghem I."/>
            <person name="Carere C.R."/>
            <person name="Bay S.K."/>
            <person name="Steen J.A."/>
            <person name="Montgomery K."/>
            <person name="Lines T."/>
            <person name="Beardall J."/>
            <person name="van Dorst J."/>
            <person name="Snape I."/>
            <person name="Stott M.B."/>
            <person name="Hugenholtz P."/>
            <person name="Ferrari B.C."/>
        </authorList>
    </citation>
    <scope>NUCLEOTIDE SEQUENCE [LARGE SCALE GENOMIC DNA]</scope>
    <source>
        <strain evidence="5">RRmetagenome_bin12</strain>
    </source>
</reference>
<accession>A0A2W5ZMJ5</accession>
<dbReference type="InterPro" id="IPR027417">
    <property type="entry name" value="P-loop_NTPase"/>
</dbReference>
<dbReference type="PANTHER" id="PTHR42711">
    <property type="entry name" value="ABC TRANSPORTER ATP-BINDING PROTEIN"/>
    <property type="match status" value="1"/>
</dbReference>
<keyword evidence="2" id="KW-0547">Nucleotide-binding</keyword>
<organism evidence="5 6">
    <name type="scientific">Candidatus Aeolococcus gillhamiae</name>
    <dbReference type="NCBI Taxonomy" id="3127015"/>
    <lineage>
        <taxon>Bacteria</taxon>
        <taxon>Bacillati</taxon>
        <taxon>Candidatus Dormiibacterota</taxon>
        <taxon>Candidatus Dormibacteria</taxon>
        <taxon>Candidatus Aeolococcales</taxon>
        <taxon>Candidatus Aeolococcaceae</taxon>
        <taxon>Candidatus Aeolococcus</taxon>
    </lineage>
</organism>
<dbReference type="SUPFAM" id="SSF52540">
    <property type="entry name" value="P-loop containing nucleoside triphosphate hydrolases"/>
    <property type="match status" value="1"/>
</dbReference>
<evidence type="ECO:0000256" key="3">
    <source>
        <dbReference type="ARBA" id="ARBA00022840"/>
    </source>
</evidence>
<dbReference type="InterPro" id="IPR003439">
    <property type="entry name" value="ABC_transporter-like_ATP-bd"/>
</dbReference>
<dbReference type="GO" id="GO:0005524">
    <property type="term" value="F:ATP binding"/>
    <property type="evidence" value="ECO:0007669"/>
    <property type="project" value="UniProtKB-KW"/>
</dbReference>
<comment type="caution">
    <text evidence="5">The sequence shown here is derived from an EMBL/GenBank/DDBJ whole genome shotgun (WGS) entry which is preliminary data.</text>
</comment>
<evidence type="ECO:0000313" key="5">
    <source>
        <dbReference type="EMBL" id="PZR84355.1"/>
    </source>
</evidence>
<dbReference type="Gene3D" id="3.40.50.300">
    <property type="entry name" value="P-loop containing nucleotide triphosphate hydrolases"/>
    <property type="match status" value="1"/>
</dbReference>
<sequence>MPVITARGLVKRYGDVVAVDDISFEVETGEVFGMLGPNGAGKTTTMEMLEGLRIPDSGSATVLGSDVVLQARTIKARIGVQLQATALPEYTKVREAI</sequence>
<evidence type="ECO:0000256" key="2">
    <source>
        <dbReference type="ARBA" id="ARBA00022741"/>
    </source>
</evidence>
<dbReference type="GO" id="GO:0016887">
    <property type="term" value="F:ATP hydrolysis activity"/>
    <property type="evidence" value="ECO:0007669"/>
    <property type="project" value="InterPro"/>
</dbReference>
<protein>
    <recommendedName>
        <fullName evidence="4">ABC transporter domain-containing protein</fullName>
    </recommendedName>
</protein>
<evidence type="ECO:0000256" key="1">
    <source>
        <dbReference type="ARBA" id="ARBA00022448"/>
    </source>
</evidence>
<keyword evidence="3" id="KW-0067">ATP-binding</keyword>